<reference evidence="2 3" key="1">
    <citation type="journal article" date="2013" name="J. Virol.">
        <title>Insights into head-tailed viruses infecting extremely halophilic archaea.</title>
        <authorList>
            <person name="Pietila M.K."/>
            <person name="Laurinmaki P."/>
            <person name="Russell D.A."/>
            <person name="Ko C.C."/>
            <person name="Jacobs-Sera D."/>
            <person name="Butcher S.J."/>
            <person name="Bamford D.H."/>
            <person name="Hendrix R.W."/>
        </authorList>
    </citation>
    <scope>NUCLEOTIDE SEQUENCE [LARGE SCALE GENOMIC DNA]</scope>
</reference>
<dbReference type="Pfam" id="PF18906">
    <property type="entry name" value="Phage_tube_2"/>
    <property type="match status" value="1"/>
</dbReference>
<dbReference type="GeneID" id="14477369"/>
<evidence type="ECO:0000313" key="3">
    <source>
        <dbReference type="Proteomes" id="UP000011137"/>
    </source>
</evidence>
<dbReference type="KEGG" id="vg:14477369"/>
<evidence type="ECO:0000313" key="2">
    <source>
        <dbReference type="EMBL" id="AGC34497.1"/>
    </source>
</evidence>
<proteinExistence type="predicted"/>
<name>L7TNS2_9CAUD</name>
<dbReference type="OrthoDB" id="13105at10239"/>
<feature type="compositionally biased region" description="Polar residues" evidence="1">
    <location>
        <begin position="10"/>
        <end position="28"/>
    </location>
</feature>
<sequence>MPGNDAPFKSKSTQLVVGHESSQNTTVTPDRVPGLVADAASLPDPEVDYLEDRVIGGDRELFDKRAGRRTYEAGSITVRPQDAWPFAYLFGSETVNADTDIDGNSETGTDTHVFTPLMDDLPPTFTTEAVYYAPTSSAANDFVRTFGGCAVASGEITMDNENQLEVDLDLYAMSVSPGSSPTSSISVPDQEKWIFSDAKSNLTLFSTSFARVTDFSVSMDNGLEAKYYIESANAPDPFELLYNIIEYQLDCTIAVDDNTLYNQLVNNTDTTFTAEITFERPNGDALRIKATECQIESAPHEIPEDDQTIEVDVSIVPEGLEVRVEDSNSADGTAILA</sequence>
<feature type="region of interest" description="Disordered" evidence="1">
    <location>
        <begin position="1"/>
        <end position="31"/>
    </location>
</feature>
<dbReference type="RefSeq" id="YP_007379033.1">
    <property type="nucleotide sequence ID" value="NC_020158.1"/>
</dbReference>
<dbReference type="EMBL" id="KC117377">
    <property type="protein sequence ID" value="AGC34497.1"/>
    <property type="molecule type" value="Genomic_DNA"/>
</dbReference>
<accession>L7TNS2</accession>
<keyword evidence="3" id="KW-1185">Reference proteome</keyword>
<organism evidence="2 3">
    <name type="scientific">Haloarcula vallismortis tailed virus 1</name>
    <dbReference type="NCBI Taxonomy" id="1262528"/>
    <lineage>
        <taxon>Viruses</taxon>
        <taxon>Duplodnaviria</taxon>
        <taxon>Heunggongvirae</taxon>
        <taxon>Uroviricota</taxon>
        <taxon>Caudoviricetes</taxon>
        <taxon>Thumleimavirales</taxon>
        <taxon>Druskaviridae</taxon>
        <taxon>Tredecimvirus</taxon>
        <taxon>Tredecimvirus thailandense</taxon>
        <taxon>Tredecimvirus HVTV1</taxon>
    </lineage>
</organism>
<protein>
    <submittedName>
        <fullName evidence="2">Uncharacterized protein</fullName>
    </submittedName>
</protein>
<dbReference type="InterPro" id="IPR044000">
    <property type="entry name" value="Phage_tube_2"/>
</dbReference>
<evidence type="ECO:0000256" key="1">
    <source>
        <dbReference type="SAM" id="MobiDB-lite"/>
    </source>
</evidence>
<dbReference type="Proteomes" id="UP000011137">
    <property type="component" value="Segment"/>
</dbReference>
<gene>
    <name evidence="2" type="primary">128</name>
    <name evidence="2" type="ORF">HVTV1_128</name>
</gene>